<name>A0ABZ0JYL4_9GAMM</name>
<keyword evidence="1" id="KW-1133">Transmembrane helix</keyword>
<reference evidence="2 3" key="1">
    <citation type="submission" date="2023-10" db="EMBL/GenBank/DDBJ databases">
        <title>Complete genome sequence of Shewanella sp. DAU334.</title>
        <authorList>
            <person name="Lee Y.-S."/>
            <person name="Jeong H.-R."/>
            <person name="Hwang E.-J."/>
            <person name="Choi Y.-L."/>
            <person name="Kim G.-D."/>
        </authorList>
    </citation>
    <scope>NUCLEOTIDE SEQUENCE [LARGE SCALE GENOMIC DNA]</scope>
    <source>
        <strain evidence="2 3">DAU334</strain>
    </source>
</reference>
<evidence type="ECO:0000313" key="3">
    <source>
        <dbReference type="Proteomes" id="UP001529491"/>
    </source>
</evidence>
<keyword evidence="1" id="KW-0472">Membrane</keyword>
<evidence type="ECO:0000256" key="1">
    <source>
        <dbReference type="SAM" id="Phobius"/>
    </source>
</evidence>
<organism evidence="2 3">
    <name type="scientific">Shewanella youngdeokensis</name>
    <dbReference type="NCBI Taxonomy" id="2999068"/>
    <lineage>
        <taxon>Bacteria</taxon>
        <taxon>Pseudomonadati</taxon>
        <taxon>Pseudomonadota</taxon>
        <taxon>Gammaproteobacteria</taxon>
        <taxon>Alteromonadales</taxon>
        <taxon>Shewanellaceae</taxon>
        <taxon>Shewanella</taxon>
    </lineage>
</organism>
<accession>A0ABZ0JYL4</accession>
<dbReference type="SUPFAM" id="SSF54523">
    <property type="entry name" value="Pili subunits"/>
    <property type="match status" value="1"/>
</dbReference>
<dbReference type="Pfam" id="PF07963">
    <property type="entry name" value="N_methyl"/>
    <property type="match status" value="1"/>
</dbReference>
<protein>
    <submittedName>
        <fullName evidence="2">Type II secretion system protein</fullName>
    </submittedName>
</protein>
<sequence>MHKRSRGFTLIELVVVIIILGILAVVAAPKFLSLSTDAKIAVLQGMQGSLKSTRDLVAAKMLLHPEKLDPDANTFTLDNGLTILVAANYPDARWNNGYMNLVDFDSVTFTNDNVCDESTRWCARHRGPNWFFNSGYSEASVGRGFVIFPKGNDVTEDRCYLYHYTPNDRGVASNGGLPVVELDLSECDE</sequence>
<keyword evidence="3" id="KW-1185">Reference proteome</keyword>
<dbReference type="Gene3D" id="3.30.700.10">
    <property type="entry name" value="Glycoprotein, Type 4 Pilin"/>
    <property type="match status" value="1"/>
</dbReference>
<evidence type="ECO:0000313" key="2">
    <source>
        <dbReference type="EMBL" id="WOT04947.1"/>
    </source>
</evidence>
<dbReference type="PROSITE" id="PS00409">
    <property type="entry name" value="PROKAR_NTER_METHYL"/>
    <property type="match status" value="1"/>
</dbReference>
<dbReference type="InterPro" id="IPR045584">
    <property type="entry name" value="Pilin-like"/>
</dbReference>
<dbReference type="RefSeq" id="WP_310472587.1">
    <property type="nucleotide sequence ID" value="NZ_CP136522.1"/>
</dbReference>
<keyword evidence="1" id="KW-0812">Transmembrane</keyword>
<dbReference type="InterPro" id="IPR012902">
    <property type="entry name" value="N_methyl_site"/>
</dbReference>
<proteinExistence type="predicted"/>
<dbReference type="Proteomes" id="UP001529491">
    <property type="component" value="Chromosome"/>
</dbReference>
<feature type="transmembrane region" description="Helical" evidence="1">
    <location>
        <begin position="7"/>
        <end position="28"/>
    </location>
</feature>
<dbReference type="NCBIfam" id="TIGR02532">
    <property type="entry name" value="IV_pilin_GFxxxE"/>
    <property type="match status" value="1"/>
</dbReference>
<dbReference type="EMBL" id="CP136522">
    <property type="protein sequence ID" value="WOT04947.1"/>
    <property type="molecule type" value="Genomic_DNA"/>
</dbReference>
<gene>
    <name evidence="2" type="ORF">RGE70_16795</name>
</gene>